<evidence type="ECO:0000256" key="1">
    <source>
        <dbReference type="ARBA" id="ARBA00004123"/>
    </source>
</evidence>
<keyword evidence="7" id="KW-1185">Reference proteome</keyword>
<sequence length="178" mass="20424">MSTVILANITATKDEDNSKRRNDSEYVLVVQEFPKSLPEDLPGWLSRYLLIRSKCFFFIFMRILEMSQLRRSIAAHKPLHDQQEDFSELRTVLNVLTELEKEVPDVNTFTYEQLDWSKRSLLLARSSSETLDKLPKDHGFNNSRDIRSGSGGAVASHQIIVIELFLPTVFRAVTSFAC</sequence>
<evidence type="ECO:0000313" key="7">
    <source>
        <dbReference type="Proteomes" id="UP001151760"/>
    </source>
</evidence>
<comment type="similarity">
    <text evidence="2">Belongs to the Mediator complex subunit 27 family.</text>
</comment>
<dbReference type="PANTHER" id="PTHR13130:SF4">
    <property type="entry name" value="MEDIATOR OF RNA POLYMERASE II TRANSCRIPTION SUBUNIT 27"/>
    <property type="match status" value="1"/>
</dbReference>
<keyword evidence="4" id="KW-0804">Transcription</keyword>
<comment type="caution">
    <text evidence="6">The sequence shown here is derived from an EMBL/GenBank/DDBJ whole genome shotgun (WGS) entry which is preliminary data.</text>
</comment>
<dbReference type="InterPro" id="IPR021627">
    <property type="entry name" value="Mediator_Med27"/>
</dbReference>
<evidence type="ECO:0000313" key="6">
    <source>
        <dbReference type="EMBL" id="GJT20988.1"/>
    </source>
</evidence>
<evidence type="ECO:0000256" key="2">
    <source>
        <dbReference type="ARBA" id="ARBA00008048"/>
    </source>
</evidence>
<evidence type="ECO:0000256" key="3">
    <source>
        <dbReference type="ARBA" id="ARBA00023015"/>
    </source>
</evidence>
<reference evidence="6" key="2">
    <citation type="submission" date="2022-01" db="EMBL/GenBank/DDBJ databases">
        <authorList>
            <person name="Yamashiro T."/>
            <person name="Shiraishi A."/>
            <person name="Satake H."/>
            <person name="Nakayama K."/>
        </authorList>
    </citation>
    <scope>NUCLEOTIDE SEQUENCE</scope>
</reference>
<protein>
    <submittedName>
        <fullName evidence="6">Uncharacterized protein</fullName>
    </submittedName>
</protein>
<comment type="subcellular location">
    <subcellularLocation>
        <location evidence="1">Nucleus</location>
    </subcellularLocation>
</comment>
<name>A0ABQ5C4W0_9ASTR</name>
<organism evidence="6 7">
    <name type="scientific">Tanacetum coccineum</name>
    <dbReference type="NCBI Taxonomy" id="301880"/>
    <lineage>
        <taxon>Eukaryota</taxon>
        <taxon>Viridiplantae</taxon>
        <taxon>Streptophyta</taxon>
        <taxon>Embryophyta</taxon>
        <taxon>Tracheophyta</taxon>
        <taxon>Spermatophyta</taxon>
        <taxon>Magnoliopsida</taxon>
        <taxon>eudicotyledons</taxon>
        <taxon>Gunneridae</taxon>
        <taxon>Pentapetalae</taxon>
        <taxon>asterids</taxon>
        <taxon>campanulids</taxon>
        <taxon>Asterales</taxon>
        <taxon>Asteraceae</taxon>
        <taxon>Asteroideae</taxon>
        <taxon>Anthemideae</taxon>
        <taxon>Anthemidinae</taxon>
        <taxon>Tanacetum</taxon>
    </lineage>
</organism>
<gene>
    <name evidence="6" type="ORF">Tco_0890925</name>
</gene>
<dbReference type="EMBL" id="BQNB010013851">
    <property type="protein sequence ID" value="GJT20988.1"/>
    <property type="molecule type" value="Genomic_DNA"/>
</dbReference>
<keyword evidence="3" id="KW-0805">Transcription regulation</keyword>
<dbReference type="PANTHER" id="PTHR13130">
    <property type="entry name" value="34 KDA TRANSCRIPTIONAL CO-ACTIVATOR-RELATED"/>
    <property type="match status" value="1"/>
</dbReference>
<evidence type="ECO:0000256" key="5">
    <source>
        <dbReference type="ARBA" id="ARBA00023242"/>
    </source>
</evidence>
<accession>A0ABQ5C4W0</accession>
<proteinExistence type="inferred from homology"/>
<reference evidence="6" key="1">
    <citation type="journal article" date="2022" name="Int. J. Mol. Sci.">
        <title>Draft Genome of Tanacetum Coccineum: Genomic Comparison of Closely Related Tanacetum-Family Plants.</title>
        <authorList>
            <person name="Yamashiro T."/>
            <person name="Shiraishi A."/>
            <person name="Nakayama K."/>
            <person name="Satake H."/>
        </authorList>
    </citation>
    <scope>NUCLEOTIDE SEQUENCE</scope>
</reference>
<evidence type="ECO:0000256" key="4">
    <source>
        <dbReference type="ARBA" id="ARBA00023163"/>
    </source>
</evidence>
<dbReference type="Proteomes" id="UP001151760">
    <property type="component" value="Unassembled WGS sequence"/>
</dbReference>
<keyword evidence="5" id="KW-0539">Nucleus</keyword>